<name>K4LWW8_THEPS</name>
<evidence type="ECO:0000256" key="2">
    <source>
        <dbReference type="SAM" id="Phobius"/>
    </source>
</evidence>
<reference evidence="3 4" key="1">
    <citation type="journal article" date="2012" name="BMC Genomics">
        <title>Genome-guided analysis of physiological and morphological traits of the fermentative acetate oxidizer Thermacetogenium phaeum.</title>
        <authorList>
            <person name="Oehler D."/>
            <person name="Poehlein A."/>
            <person name="Leimbach A."/>
            <person name="Muller N."/>
            <person name="Daniel R."/>
            <person name="Gottschalk G."/>
            <person name="Schink B."/>
        </authorList>
    </citation>
    <scope>NUCLEOTIDE SEQUENCE [LARGE SCALE GENOMIC DNA]</scope>
    <source>
        <strain evidence="4">ATCC BAA-254 / DSM 26808 / PB</strain>
    </source>
</reference>
<feature type="transmembrane region" description="Helical" evidence="2">
    <location>
        <begin position="92"/>
        <end position="111"/>
    </location>
</feature>
<feature type="region of interest" description="Disordered" evidence="1">
    <location>
        <begin position="136"/>
        <end position="157"/>
    </location>
</feature>
<proteinExistence type="predicted"/>
<feature type="transmembrane region" description="Helical" evidence="2">
    <location>
        <begin position="6"/>
        <end position="21"/>
    </location>
</feature>
<dbReference type="HOGENOM" id="CLU_1155960_0_0_9"/>
<keyword evidence="2" id="KW-0472">Membrane</keyword>
<keyword evidence="2" id="KW-1133">Transmembrane helix</keyword>
<organism evidence="3 4">
    <name type="scientific">Thermacetogenium phaeum (strain ATCC BAA-254 / DSM 26808 / PB)</name>
    <dbReference type="NCBI Taxonomy" id="1089553"/>
    <lineage>
        <taxon>Bacteria</taxon>
        <taxon>Bacillati</taxon>
        <taxon>Bacillota</taxon>
        <taxon>Clostridia</taxon>
        <taxon>Thermoanaerobacterales</taxon>
        <taxon>Thermoanaerobacteraceae</taxon>
        <taxon>Thermacetogenium</taxon>
    </lineage>
</organism>
<evidence type="ECO:0000313" key="3">
    <source>
        <dbReference type="EMBL" id="AFV12479.1"/>
    </source>
</evidence>
<dbReference type="AlphaFoldDB" id="K4LWW8"/>
<sequence>MDTAGAATAFLFLFTFLYFINQTQQLGFSLTTGLILALAVISGTFFIEAHSPQPMMNLALFKYRTFSLGTQRHPEFSLQRCPLRPDRTRLPATLGAAICALAMVGHVLSPISRLNSNRRMAPGAFRHRHRHLSVPQQQRNYGHRTPAASGLRCPGHRPQHRYSLRYRHRRIDPLLISASAGHSSNQPRRQPSSFFLCRFKILLPGGSRPHRLCSSLLRYPKRTGTKKQRSLNLEVSHKTP</sequence>
<dbReference type="Proteomes" id="UP000000467">
    <property type="component" value="Chromosome"/>
</dbReference>
<dbReference type="EMBL" id="CP003732">
    <property type="protein sequence ID" value="AFV12479.1"/>
    <property type="molecule type" value="Genomic_DNA"/>
</dbReference>
<keyword evidence="2" id="KW-0812">Transmembrane</keyword>
<dbReference type="KEGG" id="tpz:Tph_c22890"/>
<gene>
    <name evidence="3" type="ordered locus">Tph_c22890</name>
</gene>
<keyword evidence="4" id="KW-1185">Reference proteome</keyword>
<accession>K4LWW8</accession>
<evidence type="ECO:0000313" key="4">
    <source>
        <dbReference type="Proteomes" id="UP000000467"/>
    </source>
</evidence>
<feature type="transmembrane region" description="Helical" evidence="2">
    <location>
        <begin position="28"/>
        <end position="47"/>
    </location>
</feature>
<evidence type="ECO:0000256" key="1">
    <source>
        <dbReference type="SAM" id="MobiDB-lite"/>
    </source>
</evidence>
<protein>
    <submittedName>
        <fullName evidence="3">Uncharacterized protein</fullName>
    </submittedName>
</protein>